<gene>
    <name evidence="2" type="ORF">ACFQHW_12740</name>
</gene>
<dbReference type="Proteomes" id="UP001596310">
    <property type="component" value="Unassembled WGS sequence"/>
</dbReference>
<keyword evidence="1" id="KW-1133">Transmembrane helix</keyword>
<feature type="transmembrane region" description="Helical" evidence="1">
    <location>
        <begin position="12"/>
        <end position="30"/>
    </location>
</feature>
<organism evidence="2 3">
    <name type="scientific">Lapidilactobacillus achengensis</name>
    <dbReference type="NCBI Taxonomy" id="2486000"/>
    <lineage>
        <taxon>Bacteria</taxon>
        <taxon>Bacillati</taxon>
        <taxon>Bacillota</taxon>
        <taxon>Bacilli</taxon>
        <taxon>Lactobacillales</taxon>
        <taxon>Lactobacillaceae</taxon>
        <taxon>Lapidilactobacillus</taxon>
    </lineage>
</organism>
<name>A0ABW1URU8_9LACO</name>
<evidence type="ECO:0000256" key="1">
    <source>
        <dbReference type="SAM" id="Phobius"/>
    </source>
</evidence>
<feature type="transmembrane region" description="Helical" evidence="1">
    <location>
        <begin position="36"/>
        <end position="53"/>
    </location>
</feature>
<evidence type="ECO:0000313" key="2">
    <source>
        <dbReference type="EMBL" id="MFC6316428.1"/>
    </source>
</evidence>
<dbReference type="RefSeq" id="WP_164511161.1">
    <property type="nucleotide sequence ID" value="NZ_JBHSSM010000038.1"/>
</dbReference>
<reference evidence="3" key="1">
    <citation type="journal article" date="2019" name="Int. J. Syst. Evol. Microbiol.">
        <title>The Global Catalogue of Microorganisms (GCM) 10K type strain sequencing project: providing services to taxonomists for standard genome sequencing and annotation.</title>
        <authorList>
            <consortium name="The Broad Institute Genomics Platform"/>
            <consortium name="The Broad Institute Genome Sequencing Center for Infectious Disease"/>
            <person name="Wu L."/>
            <person name="Ma J."/>
        </authorList>
    </citation>
    <scope>NUCLEOTIDE SEQUENCE [LARGE SCALE GENOMIC DNA]</scope>
    <source>
        <strain evidence="3">CCM 8897</strain>
    </source>
</reference>
<dbReference type="EMBL" id="JBHSSM010000038">
    <property type="protein sequence ID" value="MFC6316428.1"/>
    <property type="molecule type" value="Genomic_DNA"/>
</dbReference>
<keyword evidence="3" id="KW-1185">Reference proteome</keyword>
<protein>
    <submittedName>
        <fullName evidence="2">Uncharacterized protein</fullName>
    </submittedName>
</protein>
<comment type="caution">
    <text evidence="2">The sequence shown here is derived from an EMBL/GenBank/DDBJ whole genome shotgun (WGS) entry which is preliminary data.</text>
</comment>
<evidence type="ECO:0000313" key="3">
    <source>
        <dbReference type="Proteomes" id="UP001596310"/>
    </source>
</evidence>
<sequence>MKIELWKDGNWRFTTVLIVGVTIMVLNRIFSGANSAYSAAIPLIVYLAFMYYTKRN</sequence>
<keyword evidence="1" id="KW-0472">Membrane</keyword>
<accession>A0ABW1URU8</accession>
<proteinExistence type="predicted"/>
<keyword evidence="1" id="KW-0812">Transmembrane</keyword>